<dbReference type="GO" id="GO:0016020">
    <property type="term" value="C:membrane"/>
    <property type="evidence" value="ECO:0007669"/>
    <property type="project" value="UniProtKB-SubCell"/>
</dbReference>
<dbReference type="Proteomes" id="UP000444721">
    <property type="component" value="Unassembled WGS sequence"/>
</dbReference>
<feature type="transmembrane region" description="Helical" evidence="6">
    <location>
        <begin position="53"/>
        <end position="75"/>
    </location>
</feature>
<organism evidence="7 8">
    <name type="scientific">Naegleria fowleri</name>
    <name type="common">Brain eating amoeba</name>
    <dbReference type="NCBI Taxonomy" id="5763"/>
    <lineage>
        <taxon>Eukaryota</taxon>
        <taxon>Discoba</taxon>
        <taxon>Heterolobosea</taxon>
        <taxon>Tetramitia</taxon>
        <taxon>Eutetramitia</taxon>
        <taxon>Vahlkampfiidae</taxon>
        <taxon>Naegleria</taxon>
    </lineage>
</organism>
<dbReference type="InterPro" id="IPR012506">
    <property type="entry name" value="TMEM86B-like"/>
</dbReference>
<dbReference type="AlphaFoldDB" id="A0A6A5BK90"/>
<keyword evidence="3 6" id="KW-0812">Transmembrane</keyword>
<dbReference type="PANTHER" id="PTHR31885:SF6">
    <property type="entry name" value="GH04784P"/>
    <property type="match status" value="1"/>
</dbReference>
<reference evidence="7 8" key="1">
    <citation type="journal article" date="2019" name="Sci. Rep.">
        <title>Nanopore sequencing improves the draft genome of the human pathogenic amoeba Naegleria fowleri.</title>
        <authorList>
            <person name="Liechti N."/>
            <person name="Schurch N."/>
            <person name="Bruggmann R."/>
            <person name="Wittwer M."/>
        </authorList>
    </citation>
    <scope>NUCLEOTIDE SEQUENCE [LARGE SCALE GENOMIC DNA]</scope>
    <source>
        <strain evidence="7 8">ATCC 30894</strain>
    </source>
</reference>
<feature type="transmembrane region" description="Helical" evidence="6">
    <location>
        <begin position="81"/>
        <end position="102"/>
    </location>
</feature>
<dbReference type="VEuPathDB" id="AmoebaDB:FDP41_006496"/>
<evidence type="ECO:0000256" key="1">
    <source>
        <dbReference type="ARBA" id="ARBA00004141"/>
    </source>
</evidence>
<feature type="transmembrane region" description="Helical" evidence="6">
    <location>
        <begin position="114"/>
        <end position="137"/>
    </location>
</feature>
<dbReference type="VEuPathDB" id="AmoebaDB:NfTy_089500"/>
<name>A0A6A5BK90_NAEFO</name>
<keyword evidence="8" id="KW-1185">Reference proteome</keyword>
<dbReference type="Pfam" id="PF07947">
    <property type="entry name" value="YhhN"/>
    <property type="match status" value="1"/>
</dbReference>
<evidence type="ECO:0000313" key="8">
    <source>
        <dbReference type="Proteomes" id="UP000444721"/>
    </source>
</evidence>
<evidence type="ECO:0000256" key="2">
    <source>
        <dbReference type="ARBA" id="ARBA00007375"/>
    </source>
</evidence>
<evidence type="ECO:0000256" key="3">
    <source>
        <dbReference type="ARBA" id="ARBA00022692"/>
    </source>
</evidence>
<comment type="subcellular location">
    <subcellularLocation>
        <location evidence="1">Membrane</location>
        <topology evidence="1">Multi-pass membrane protein</topology>
    </subcellularLocation>
</comment>
<evidence type="ECO:0000313" key="7">
    <source>
        <dbReference type="EMBL" id="KAF0974464.1"/>
    </source>
</evidence>
<dbReference type="PANTHER" id="PTHR31885">
    <property type="entry name" value="GH04784P"/>
    <property type="match status" value="1"/>
</dbReference>
<dbReference type="GeneID" id="68113714"/>
<dbReference type="RefSeq" id="XP_044559177.1">
    <property type="nucleotide sequence ID" value="XM_044710137.1"/>
</dbReference>
<comment type="caution">
    <text evidence="7">The sequence shown here is derived from an EMBL/GenBank/DDBJ whole genome shotgun (WGS) entry which is preliminary data.</text>
</comment>
<proteinExistence type="inferred from homology"/>
<dbReference type="OrthoDB" id="2133758at2759"/>
<feature type="transmembrane region" description="Helical" evidence="6">
    <location>
        <begin position="12"/>
        <end position="41"/>
    </location>
</feature>
<keyword evidence="4 6" id="KW-1133">Transmembrane helix</keyword>
<evidence type="ECO:0008006" key="9">
    <source>
        <dbReference type="Google" id="ProtNLM"/>
    </source>
</evidence>
<dbReference type="VEuPathDB" id="AmoebaDB:NF0021740"/>
<keyword evidence="5 6" id="KW-0472">Membrane</keyword>
<evidence type="ECO:0000256" key="4">
    <source>
        <dbReference type="ARBA" id="ARBA00022989"/>
    </source>
</evidence>
<evidence type="ECO:0000256" key="5">
    <source>
        <dbReference type="ARBA" id="ARBA00023136"/>
    </source>
</evidence>
<dbReference type="GO" id="GO:0016787">
    <property type="term" value="F:hydrolase activity"/>
    <property type="evidence" value="ECO:0007669"/>
    <property type="project" value="TreeGrafter"/>
</dbReference>
<feature type="transmembrane region" description="Helical" evidence="6">
    <location>
        <begin position="149"/>
        <end position="176"/>
    </location>
</feature>
<comment type="similarity">
    <text evidence="2">Belongs to the TMEM86 family.</text>
</comment>
<gene>
    <name evidence="7" type="ORF">FDP41_006496</name>
</gene>
<dbReference type="EMBL" id="VFQX01000052">
    <property type="protein sequence ID" value="KAF0974464.1"/>
    <property type="molecule type" value="Genomic_DNA"/>
</dbReference>
<sequence>MVMNNRLYEWSALTLLLVLHFAVFGPNIITKTLCSLLFMYIGYNQWRQKRDGGMIPIFVFIALILAMIGDVLLAIPNGFMPGGFSFLLCHVFYTLSFVVSFWKNFVRTRERVVSVMIPVLCALALYFYGYYCVVLNIQDRSADILVIPYLYVISTMTALSSGGQSMMTPSSLLSFIKNLLYKTFMRGEPFSEMERTYLRVMGAVLFGISDIFVARQQFLDKSPNNALIGLPIYYVAQNFIAYSI</sequence>
<evidence type="ECO:0000256" key="6">
    <source>
        <dbReference type="SAM" id="Phobius"/>
    </source>
</evidence>
<protein>
    <recommendedName>
        <fullName evidence="9">Lysoplasmalogenase</fullName>
    </recommendedName>
</protein>
<accession>A0A6A5BK90</accession>